<dbReference type="GO" id="GO:0005975">
    <property type="term" value="P:carbohydrate metabolic process"/>
    <property type="evidence" value="ECO:0007669"/>
    <property type="project" value="InterPro"/>
</dbReference>
<reference evidence="4 5" key="1">
    <citation type="journal article" date="2017" name="Genome Announc.">
        <title>Draft Genome Sequence of Romboutsia weinsteinii sp. nov. Strain CCRI-19649(T) Isolated from Surface Water.</title>
        <authorList>
            <person name="Maheux A.F."/>
            <person name="Boudreau D.K."/>
            <person name="Berube E."/>
            <person name="Boissinot M."/>
            <person name="Cantin P."/>
            <person name="Raymond F."/>
            <person name="Corbeil J."/>
            <person name="Omar R.F."/>
            <person name="Bergeron M.G."/>
        </authorList>
    </citation>
    <scope>NUCLEOTIDE SEQUENCE [LARGE SCALE GENOMIC DNA]</scope>
    <source>
        <strain evidence="4 5">CCRI-19649</strain>
    </source>
</reference>
<evidence type="ECO:0000313" key="5">
    <source>
        <dbReference type="Proteomes" id="UP000215694"/>
    </source>
</evidence>
<protein>
    <submittedName>
        <fullName evidence="4">Polysaccharide deacetylase</fullName>
    </submittedName>
</protein>
<dbReference type="InterPro" id="IPR011330">
    <property type="entry name" value="Glyco_hydro/deAcase_b/a-brl"/>
</dbReference>
<name>A0A371J1U3_9FIRM</name>
<dbReference type="InterPro" id="IPR050248">
    <property type="entry name" value="Polysacc_deacetylase_ArnD"/>
</dbReference>
<dbReference type="EMBL" id="NOJY02000020">
    <property type="protein sequence ID" value="RDY26781.1"/>
    <property type="molecule type" value="Genomic_DNA"/>
</dbReference>
<gene>
    <name evidence="4" type="ORF">CHL78_011970</name>
</gene>
<dbReference type="SUPFAM" id="SSF88713">
    <property type="entry name" value="Glycoside hydrolase/deacetylase"/>
    <property type="match status" value="1"/>
</dbReference>
<keyword evidence="5" id="KW-1185">Reference proteome</keyword>
<dbReference type="CDD" id="cd10944">
    <property type="entry name" value="CE4_SmPgdA_like"/>
    <property type="match status" value="1"/>
</dbReference>
<dbReference type="Gene3D" id="3.20.20.370">
    <property type="entry name" value="Glycoside hydrolase/deacetylase"/>
    <property type="match status" value="1"/>
</dbReference>
<dbReference type="PANTHER" id="PTHR10587:SF133">
    <property type="entry name" value="CHITIN DEACETYLASE 1-RELATED"/>
    <property type="match status" value="1"/>
</dbReference>
<dbReference type="GO" id="GO:0046872">
    <property type="term" value="F:metal ion binding"/>
    <property type="evidence" value="ECO:0007669"/>
    <property type="project" value="UniProtKB-KW"/>
</dbReference>
<dbReference type="InterPro" id="IPR002509">
    <property type="entry name" value="NODB_dom"/>
</dbReference>
<evidence type="ECO:0000256" key="2">
    <source>
        <dbReference type="ARBA" id="ARBA00022801"/>
    </source>
</evidence>
<dbReference type="Pfam" id="PF01522">
    <property type="entry name" value="Polysacc_deac_1"/>
    <property type="match status" value="1"/>
</dbReference>
<evidence type="ECO:0000313" key="4">
    <source>
        <dbReference type="EMBL" id="RDY26781.1"/>
    </source>
</evidence>
<evidence type="ECO:0000256" key="1">
    <source>
        <dbReference type="ARBA" id="ARBA00022723"/>
    </source>
</evidence>
<proteinExistence type="predicted"/>
<organism evidence="4 5">
    <name type="scientific">Romboutsia weinsteinii</name>
    <dbReference type="NCBI Taxonomy" id="2020949"/>
    <lineage>
        <taxon>Bacteria</taxon>
        <taxon>Bacillati</taxon>
        <taxon>Bacillota</taxon>
        <taxon>Clostridia</taxon>
        <taxon>Peptostreptococcales</taxon>
        <taxon>Peptostreptococcaceae</taxon>
        <taxon>Romboutsia</taxon>
    </lineage>
</organism>
<accession>A0A371J1U3</accession>
<dbReference type="OrthoDB" id="258610at2"/>
<dbReference type="AlphaFoldDB" id="A0A371J1U3"/>
<dbReference type="GO" id="GO:0016020">
    <property type="term" value="C:membrane"/>
    <property type="evidence" value="ECO:0007669"/>
    <property type="project" value="TreeGrafter"/>
</dbReference>
<dbReference type="Proteomes" id="UP000215694">
    <property type="component" value="Unassembled WGS sequence"/>
</dbReference>
<evidence type="ECO:0000259" key="3">
    <source>
        <dbReference type="PROSITE" id="PS51677"/>
    </source>
</evidence>
<dbReference type="PANTHER" id="PTHR10587">
    <property type="entry name" value="GLYCOSYL TRANSFERASE-RELATED"/>
    <property type="match status" value="1"/>
</dbReference>
<dbReference type="GO" id="GO:0016810">
    <property type="term" value="F:hydrolase activity, acting on carbon-nitrogen (but not peptide) bonds"/>
    <property type="evidence" value="ECO:0007669"/>
    <property type="project" value="InterPro"/>
</dbReference>
<feature type="domain" description="NodB homology" evidence="3">
    <location>
        <begin position="93"/>
        <end position="289"/>
    </location>
</feature>
<dbReference type="PROSITE" id="PS51677">
    <property type="entry name" value="NODB"/>
    <property type="match status" value="1"/>
</dbReference>
<keyword evidence="2" id="KW-0378">Hydrolase</keyword>
<dbReference type="RefSeq" id="WP_094369401.1">
    <property type="nucleotide sequence ID" value="NZ_NOJY02000020.1"/>
</dbReference>
<comment type="caution">
    <text evidence="4">The sequence shown here is derived from an EMBL/GenBank/DDBJ whole genome shotgun (WGS) entry which is preliminary data.</text>
</comment>
<keyword evidence="1" id="KW-0479">Metal-binding</keyword>
<sequence length="292" mass="33163">MINKFSSKTTIITAVIVVSIGAISIVWADKAKKREIAEQEEQLRLEQIEIQKEIERNKPIVGAKEESVKKHGYDSRLIANKLNTYDYSNNGDKMVFLTFDDGPSTTNTPGVLDILNKHNVKGTFFIKGNSLEKEGADKILKRTFNEGHSIAHHSYSHDYNYLYPNRTLNIDNFANEIAKTDKAIKNVLGEKFSSNVLRCPGGHMSWKNMDPLDKHLEEKDMVSIDWNALNADAEGKKKNSDALFEYTKKTSENKDIVVLLMHDTYGKEETVKSLDQIITHFKDSGYSFKILV</sequence>